<keyword evidence="2" id="KW-0998">Cell outer membrane</keyword>
<reference evidence="6 7" key="1">
    <citation type="submission" date="2021-05" db="EMBL/GenBank/DDBJ databases">
        <title>Culturable bacteria isolated from Daya Bay.</title>
        <authorList>
            <person name="Zheng W."/>
            <person name="Yu S."/>
            <person name="Huang Y."/>
        </authorList>
    </citation>
    <scope>NUCLEOTIDE SEQUENCE [LARGE SCALE GENOMIC DNA]</scope>
    <source>
        <strain evidence="6 7">DP4N28-5</strain>
    </source>
</reference>
<evidence type="ECO:0000313" key="6">
    <source>
        <dbReference type="EMBL" id="MBV7378011.1"/>
    </source>
</evidence>
<keyword evidence="7" id="KW-1185">Reference proteome</keyword>
<comment type="caution">
    <text evidence="6">The sequence shown here is derived from an EMBL/GenBank/DDBJ whole genome shotgun (WGS) entry which is preliminary data.</text>
</comment>
<feature type="chain" id="PRO_5047369640" evidence="4">
    <location>
        <begin position="26"/>
        <end position="665"/>
    </location>
</feature>
<name>A0ABS6T0D5_9RHOB</name>
<keyword evidence="2" id="KW-0472">Membrane</keyword>
<comment type="subcellular location">
    <subcellularLocation>
        <location evidence="2">Cell outer membrane</location>
        <topology evidence="2">Multi-pass membrane protein</topology>
    </subcellularLocation>
</comment>
<gene>
    <name evidence="6" type="ORF">KJP28_03670</name>
</gene>
<dbReference type="Pfam" id="PF07715">
    <property type="entry name" value="Plug"/>
    <property type="match status" value="1"/>
</dbReference>
<keyword evidence="6" id="KW-0675">Receptor</keyword>
<dbReference type="PROSITE" id="PS52016">
    <property type="entry name" value="TONB_DEPENDENT_REC_3"/>
    <property type="match status" value="1"/>
</dbReference>
<organism evidence="6 7">
    <name type="scientific">Maritimibacter dapengensis</name>
    <dbReference type="NCBI Taxonomy" id="2836868"/>
    <lineage>
        <taxon>Bacteria</taxon>
        <taxon>Pseudomonadati</taxon>
        <taxon>Pseudomonadota</taxon>
        <taxon>Alphaproteobacteria</taxon>
        <taxon>Rhodobacterales</taxon>
        <taxon>Roseobacteraceae</taxon>
        <taxon>Maritimibacter</taxon>
    </lineage>
</organism>
<dbReference type="RefSeq" id="WP_218390866.1">
    <property type="nucleotide sequence ID" value="NZ_JAHUZE010000001.1"/>
</dbReference>
<dbReference type="PANTHER" id="PTHR30069">
    <property type="entry name" value="TONB-DEPENDENT OUTER MEMBRANE RECEPTOR"/>
    <property type="match status" value="1"/>
</dbReference>
<evidence type="ECO:0000256" key="1">
    <source>
        <dbReference type="ARBA" id="ARBA00009810"/>
    </source>
</evidence>
<keyword evidence="2" id="KW-0812">Transmembrane</keyword>
<dbReference type="Proteomes" id="UP000756530">
    <property type="component" value="Unassembled WGS sequence"/>
</dbReference>
<dbReference type="PANTHER" id="PTHR30069:SF41">
    <property type="entry name" value="HEME_HEMOPEXIN UTILIZATION PROTEIN C"/>
    <property type="match status" value="1"/>
</dbReference>
<dbReference type="InterPro" id="IPR012910">
    <property type="entry name" value="Plug_dom"/>
</dbReference>
<protein>
    <submittedName>
        <fullName evidence="6">TonB-dependent receptor plug domain-containing protein</fullName>
    </submittedName>
</protein>
<evidence type="ECO:0000259" key="5">
    <source>
        <dbReference type="Pfam" id="PF07715"/>
    </source>
</evidence>
<dbReference type="EMBL" id="JAHUZE010000001">
    <property type="protein sequence ID" value="MBV7378011.1"/>
    <property type="molecule type" value="Genomic_DNA"/>
</dbReference>
<dbReference type="PROSITE" id="PS01156">
    <property type="entry name" value="TONB_DEPENDENT_REC_2"/>
    <property type="match status" value="1"/>
</dbReference>
<comment type="similarity">
    <text evidence="1 2">Belongs to the TonB-dependent receptor family.</text>
</comment>
<evidence type="ECO:0000256" key="4">
    <source>
        <dbReference type="SAM" id="SignalP"/>
    </source>
</evidence>
<feature type="signal peptide" evidence="4">
    <location>
        <begin position="1"/>
        <end position="25"/>
    </location>
</feature>
<accession>A0ABS6T0D5</accession>
<keyword evidence="2" id="KW-1134">Transmembrane beta strand</keyword>
<keyword evidence="2" id="KW-0813">Transport</keyword>
<evidence type="ECO:0000256" key="2">
    <source>
        <dbReference type="PROSITE-ProRule" id="PRU01360"/>
    </source>
</evidence>
<feature type="domain" description="TonB-dependent receptor plug" evidence="5">
    <location>
        <begin position="45"/>
        <end position="157"/>
    </location>
</feature>
<sequence length="665" mass="71701">MNAQPSVRALLLVSAATIVSTPALAQESFELDTVYLAESKRDVQTDTATAETTVDQEEIEDRQADSIAELVDTVPGVTLINGNTAQGSGINIRGFGANGTYGTDQKVAIQTNGASVGSEELYRIGTQLYTDPELYKEVNVIRGIAGTFEFGSGIIGGLIRAETKDAIDITGGETGFKLRQTLQYGTNGSQLASSTILAWQPTQNFGVIGNYTYRMQDVMVDGAGNPINVQPTALPSYNVGALYTFGSSNEHALRATYSDTTSAEYDTPYDSFGTTGGSFGNVDRMVKSRTATLRYTFDSATTDWVNVTANLSYADQQIDSTYVSGSSPLEGTPTFPFLQPLVDADHRYQTTKLTVKNQSLFATGPVQHDVRVGVEGIYKERLDASSAPGGTDQRLAVFAVDDITWGGLTVTPAVRYETQRIGGPAYAYYNNDALMGGVTGRYEFGESGFAVFGSVAYTENLPIMDDLTNPVYMTQSEKARSFEIGASFDRGSVLADGDQLSLKVNAYQTNVWDVTSYTTATMTPITDVMLRGVEVEGSYSMANGYYTDLNANFQRGWGTDASGATAAWEGIPADQVRLTVGKRFGEEYDLSWEAVADLAMNRSATPTTESLVHNIRATYRPQDGALQGAEFRLGVENVFDLDYTPHLATRAAPGRTFKLSVAATF</sequence>
<dbReference type="InterPro" id="IPR039426">
    <property type="entry name" value="TonB-dep_rcpt-like"/>
</dbReference>
<evidence type="ECO:0000313" key="7">
    <source>
        <dbReference type="Proteomes" id="UP000756530"/>
    </source>
</evidence>
<keyword evidence="4" id="KW-0732">Signal</keyword>
<feature type="short sequence motif" description="TonB C-terminal box" evidence="3">
    <location>
        <begin position="648"/>
        <end position="665"/>
    </location>
</feature>
<proteinExistence type="inferred from homology"/>
<evidence type="ECO:0000256" key="3">
    <source>
        <dbReference type="PROSITE-ProRule" id="PRU10144"/>
    </source>
</evidence>
<dbReference type="InterPro" id="IPR010917">
    <property type="entry name" value="TonB_rcpt_CS"/>
</dbReference>